<accession>A0A1D3UK80</accession>
<sequence>MAYSSIITNSYVRIDQEPASVGHRVLARTIDSLLLFAYVLLISVLCGIYINLTEKKEIDLVLAIMIVVCFLPALCYSLLWEVFNRGQSPGKKLAGIRVVMRDGSTPSFSAYLLRWVMLIIDLYMSCIGLIPMILTRNNQRFGDLAGGTLVVKENDFRWIQLIFHELRHLTEDYHPIFPQAEHLSLEQMNLIAETLSDKTNKRSQRIHQLALQARSFLKIETTIPDEHFLRTLMRDYQYYTLEEI</sequence>
<gene>
    <name evidence="7" type="ORF">TFUB20_01068</name>
</gene>
<evidence type="ECO:0000256" key="4">
    <source>
        <dbReference type="ARBA" id="ARBA00023136"/>
    </source>
</evidence>
<keyword evidence="4 5" id="KW-0472">Membrane</keyword>
<evidence type="ECO:0000259" key="6">
    <source>
        <dbReference type="Pfam" id="PF06271"/>
    </source>
</evidence>
<keyword evidence="3 5" id="KW-1133">Transmembrane helix</keyword>
<evidence type="ECO:0000256" key="3">
    <source>
        <dbReference type="ARBA" id="ARBA00022989"/>
    </source>
</evidence>
<keyword evidence="2 5" id="KW-0812">Transmembrane</keyword>
<dbReference type="GO" id="GO:0016020">
    <property type="term" value="C:membrane"/>
    <property type="evidence" value="ECO:0007669"/>
    <property type="project" value="UniProtKB-SubCell"/>
</dbReference>
<dbReference type="EMBL" id="FMMM01000037">
    <property type="protein sequence ID" value="SCQ20527.1"/>
    <property type="molecule type" value="Genomic_DNA"/>
</dbReference>
<dbReference type="AlphaFoldDB" id="A0A1D3UK80"/>
<evidence type="ECO:0000256" key="5">
    <source>
        <dbReference type="SAM" id="Phobius"/>
    </source>
</evidence>
<feature type="transmembrane region" description="Helical" evidence="5">
    <location>
        <begin position="33"/>
        <end position="52"/>
    </location>
</feature>
<evidence type="ECO:0000313" key="8">
    <source>
        <dbReference type="Proteomes" id="UP000182057"/>
    </source>
</evidence>
<evidence type="ECO:0000313" key="7">
    <source>
        <dbReference type="EMBL" id="SCQ20527.1"/>
    </source>
</evidence>
<name>A0A1D3UK80_TANFO</name>
<dbReference type="Pfam" id="PF06271">
    <property type="entry name" value="RDD"/>
    <property type="match status" value="1"/>
</dbReference>
<proteinExistence type="predicted"/>
<dbReference type="RefSeq" id="WP_074449688.1">
    <property type="nucleotide sequence ID" value="NZ_FMMM01000037.1"/>
</dbReference>
<dbReference type="OrthoDB" id="9814143at2"/>
<dbReference type="PANTHER" id="PTHR38480">
    <property type="entry name" value="SLR0254 PROTEIN"/>
    <property type="match status" value="1"/>
</dbReference>
<evidence type="ECO:0000256" key="2">
    <source>
        <dbReference type="ARBA" id="ARBA00022692"/>
    </source>
</evidence>
<feature type="domain" description="RDD" evidence="6">
    <location>
        <begin position="19"/>
        <end position="146"/>
    </location>
</feature>
<reference evidence="7 8" key="1">
    <citation type="submission" date="2016-09" db="EMBL/GenBank/DDBJ databases">
        <authorList>
            <person name="Capua I."/>
            <person name="De Benedictis P."/>
            <person name="Joannis T."/>
            <person name="Lombin L.H."/>
            <person name="Cattoli G."/>
        </authorList>
    </citation>
    <scope>NUCLEOTIDE SEQUENCE [LARGE SCALE GENOMIC DNA]</scope>
    <source>
        <strain evidence="7 8">UB20</strain>
    </source>
</reference>
<dbReference type="Proteomes" id="UP000182057">
    <property type="component" value="Unassembled WGS sequence"/>
</dbReference>
<evidence type="ECO:0000256" key="1">
    <source>
        <dbReference type="ARBA" id="ARBA00004141"/>
    </source>
</evidence>
<protein>
    <submittedName>
        <fullName evidence="7">RDD family protein</fullName>
    </submittedName>
</protein>
<organism evidence="7 8">
    <name type="scientific">Tannerella forsythia</name>
    <name type="common">Bacteroides forsythus</name>
    <dbReference type="NCBI Taxonomy" id="28112"/>
    <lineage>
        <taxon>Bacteria</taxon>
        <taxon>Pseudomonadati</taxon>
        <taxon>Bacteroidota</taxon>
        <taxon>Bacteroidia</taxon>
        <taxon>Bacteroidales</taxon>
        <taxon>Tannerellaceae</taxon>
        <taxon>Tannerella</taxon>
    </lineage>
</organism>
<dbReference type="PANTHER" id="PTHR38480:SF1">
    <property type="entry name" value="SLR0254 PROTEIN"/>
    <property type="match status" value="1"/>
</dbReference>
<dbReference type="InterPro" id="IPR010432">
    <property type="entry name" value="RDD"/>
</dbReference>
<feature type="transmembrane region" description="Helical" evidence="5">
    <location>
        <begin position="59"/>
        <end position="79"/>
    </location>
</feature>
<feature type="transmembrane region" description="Helical" evidence="5">
    <location>
        <begin position="112"/>
        <end position="134"/>
    </location>
</feature>
<comment type="subcellular location">
    <subcellularLocation>
        <location evidence="1">Membrane</location>
        <topology evidence="1">Multi-pass membrane protein</topology>
    </subcellularLocation>
</comment>